<evidence type="ECO:0000256" key="4">
    <source>
        <dbReference type="ARBA" id="ARBA00022917"/>
    </source>
</evidence>
<dbReference type="InterPro" id="IPR036821">
    <property type="entry name" value="Peptide_deformylase_sf"/>
</dbReference>
<dbReference type="HAMAP" id="MF_00163">
    <property type="entry name" value="Pep_deformylase"/>
    <property type="match status" value="1"/>
</dbReference>
<gene>
    <name evidence="6 7" type="primary">def</name>
    <name evidence="7" type="ORF">DI579_01910</name>
</gene>
<dbReference type="InterPro" id="IPR023635">
    <property type="entry name" value="Peptide_deformylase"/>
</dbReference>
<dbReference type="SUPFAM" id="SSF56420">
    <property type="entry name" value="Peptide deformylase"/>
    <property type="match status" value="1"/>
</dbReference>
<dbReference type="RefSeq" id="WP_290595275.1">
    <property type="nucleotide sequence ID" value="NZ_CAKZIO010000003.1"/>
</dbReference>
<dbReference type="GO" id="GO:0006412">
    <property type="term" value="P:translation"/>
    <property type="evidence" value="ECO:0007669"/>
    <property type="project" value="UniProtKB-UniRule"/>
</dbReference>
<evidence type="ECO:0000256" key="5">
    <source>
        <dbReference type="ARBA" id="ARBA00023004"/>
    </source>
</evidence>
<dbReference type="GO" id="GO:0046872">
    <property type="term" value="F:metal ion binding"/>
    <property type="evidence" value="ECO:0007669"/>
    <property type="project" value="UniProtKB-KW"/>
</dbReference>
<dbReference type="NCBIfam" id="TIGR00079">
    <property type="entry name" value="pept_deformyl"/>
    <property type="match status" value="1"/>
</dbReference>
<dbReference type="PIRSF" id="PIRSF004749">
    <property type="entry name" value="Pep_def"/>
    <property type="match status" value="1"/>
</dbReference>
<accession>A0A2W5ICX0</accession>
<evidence type="ECO:0000313" key="7">
    <source>
        <dbReference type="EMBL" id="PZP89931.1"/>
    </source>
</evidence>
<feature type="binding site" evidence="6">
    <location>
        <position position="136"/>
    </location>
    <ligand>
        <name>Fe cation</name>
        <dbReference type="ChEBI" id="CHEBI:24875"/>
    </ligand>
</feature>
<sequence>MAVLPIRLFPDPVLRTRADEVTEFDGALEKLVEDMFDTMRADNGVGLAAPQVGVSQRLFVFDCGDEQSGYVINPVWEPIGDEMQYGMEGCLSVPGVYGDVERYNHVVVHGKDCHGNDVSYEGTELLARCIQHESDHLDGIMFMKQQSAENRKLSMAEVRNANWFGQSTLQPQG</sequence>
<organism evidence="7 8">
    <name type="scientific">Lawsonella clevelandensis</name>
    <dbReference type="NCBI Taxonomy" id="1528099"/>
    <lineage>
        <taxon>Bacteria</taxon>
        <taxon>Bacillati</taxon>
        <taxon>Actinomycetota</taxon>
        <taxon>Actinomycetes</taxon>
        <taxon>Mycobacteriales</taxon>
        <taxon>Lawsonellaceae</taxon>
        <taxon>Lawsonella</taxon>
    </lineage>
</organism>
<comment type="catalytic activity">
    <reaction evidence="6">
        <text>N-terminal N-formyl-L-methionyl-[peptide] + H2O = N-terminal L-methionyl-[peptide] + formate</text>
        <dbReference type="Rhea" id="RHEA:24420"/>
        <dbReference type="Rhea" id="RHEA-COMP:10639"/>
        <dbReference type="Rhea" id="RHEA-COMP:10640"/>
        <dbReference type="ChEBI" id="CHEBI:15377"/>
        <dbReference type="ChEBI" id="CHEBI:15740"/>
        <dbReference type="ChEBI" id="CHEBI:49298"/>
        <dbReference type="ChEBI" id="CHEBI:64731"/>
        <dbReference type="EC" id="3.5.1.88"/>
    </reaction>
</comment>
<proteinExistence type="inferred from homology"/>
<comment type="function">
    <text evidence="6">Removes the formyl group from the N-terminal Met of newly synthesized proteins. Requires at least a dipeptide for an efficient rate of reaction. N-terminal L-methionine is a prerequisite for activity but the enzyme has broad specificity at other positions.</text>
</comment>
<keyword evidence="3 6" id="KW-0378">Hydrolase</keyword>
<keyword evidence="5 6" id="KW-0408">Iron</keyword>
<comment type="cofactor">
    <cofactor evidence="6">
        <name>Fe(2+)</name>
        <dbReference type="ChEBI" id="CHEBI:29033"/>
    </cofactor>
    <text evidence="6">Binds 1 Fe(2+) ion.</text>
</comment>
<feature type="binding site" evidence="6">
    <location>
        <position position="90"/>
    </location>
    <ligand>
        <name>Fe cation</name>
        <dbReference type="ChEBI" id="CHEBI:24875"/>
    </ligand>
</feature>
<dbReference type="Pfam" id="PF01327">
    <property type="entry name" value="Pep_deformylase"/>
    <property type="match status" value="1"/>
</dbReference>
<evidence type="ECO:0000256" key="6">
    <source>
        <dbReference type="HAMAP-Rule" id="MF_00163"/>
    </source>
</evidence>
<evidence type="ECO:0000256" key="1">
    <source>
        <dbReference type="ARBA" id="ARBA00010759"/>
    </source>
</evidence>
<evidence type="ECO:0000256" key="3">
    <source>
        <dbReference type="ARBA" id="ARBA00022801"/>
    </source>
</evidence>
<dbReference type="Gene3D" id="3.90.45.10">
    <property type="entry name" value="Peptide deformylase"/>
    <property type="match status" value="1"/>
</dbReference>
<dbReference type="Proteomes" id="UP000248606">
    <property type="component" value="Unassembled WGS sequence"/>
</dbReference>
<dbReference type="AlphaFoldDB" id="A0A2W5ICX0"/>
<dbReference type="EC" id="3.5.1.88" evidence="6"/>
<comment type="similarity">
    <text evidence="1 6">Belongs to the polypeptide deformylase family.</text>
</comment>
<feature type="active site" evidence="6">
    <location>
        <position position="133"/>
    </location>
</feature>
<comment type="caution">
    <text evidence="7">The sequence shown here is derived from an EMBL/GenBank/DDBJ whole genome shotgun (WGS) entry which is preliminary data.</text>
</comment>
<dbReference type="GO" id="GO:0042586">
    <property type="term" value="F:peptide deformylase activity"/>
    <property type="evidence" value="ECO:0007669"/>
    <property type="project" value="UniProtKB-UniRule"/>
</dbReference>
<reference evidence="7 8" key="1">
    <citation type="submission" date="2017-08" db="EMBL/GenBank/DDBJ databases">
        <title>Infants hospitalized years apart are colonized by the same room-sourced microbial strains.</title>
        <authorList>
            <person name="Brooks B."/>
            <person name="Olm M.R."/>
            <person name="Firek B.A."/>
            <person name="Baker R."/>
            <person name="Thomas B.C."/>
            <person name="Morowitz M.J."/>
            <person name="Banfield J.F."/>
        </authorList>
    </citation>
    <scope>NUCLEOTIDE SEQUENCE [LARGE SCALE GENOMIC DNA]</scope>
    <source>
        <strain evidence="7">S2_006_000_R1_57</strain>
    </source>
</reference>
<dbReference type="PANTHER" id="PTHR10458:SF2">
    <property type="entry name" value="PEPTIDE DEFORMYLASE, MITOCHONDRIAL"/>
    <property type="match status" value="1"/>
</dbReference>
<feature type="binding site" evidence="6">
    <location>
        <position position="132"/>
    </location>
    <ligand>
        <name>Fe cation</name>
        <dbReference type="ChEBI" id="CHEBI:24875"/>
    </ligand>
</feature>
<evidence type="ECO:0000313" key="8">
    <source>
        <dbReference type="Proteomes" id="UP000248606"/>
    </source>
</evidence>
<keyword evidence="4 6" id="KW-0648">Protein biosynthesis</keyword>
<keyword evidence="2 6" id="KW-0479">Metal-binding</keyword>
<dbReference type="CDD" id="cd00487">
    <property type="entry name" value="Pep_deformylase"/>
    <property type="match status" value="1"/>
</dbReference>
<dbReference type="PANTHER" id="PTHR10458">
    <property type="entry name" value="PEPTIDE DEFORMYLASE"/>
    <property type="match status" value="1"/>
</dbReference>
<protein>
    <recommendedName>
        <fullName evidence="6">Peptide deformylase</fullName>
        <shortName evidence="6">PDF</shortName>
        <ecNumber evidence="6">3.5.1.88</ecNumber>
    </recommendedName>
    <alternativeName>
        <fullName evidence="6">Polypeptide deformylase</fullName>
    </alternativeName>
</protein>
<dbReference type="EMBL" id="QFOZ01000001">
    <property type="protein sequence ID" value="PZP89931.1"/>
    <property type="molecule type" value="Genomic_DNA"/>
</dbReference>
<evidence type="ECO:0000256" key="2">
    <source>
        <dbReference type="ARBA" id="ARBA00022723"/>
    </source>
</evidence>
<dbReference type="NCBIfam" id="NF001159">
    <property type="entry name" value="PRK00150.1-3"/>
    <property type="match status" value="1"/>
</dbReference>
<name>A0A2W5ICX0_9ACTN</name>
<dbReference type="PRINTS" id="PR01576">
    <property type="entry name" value="PDEFORMYLASE"/>
</dbReference>